<dbReference type="AlphaFoldDB" id="A0A4Q2D7W5"/>
<evidence type="ECO:0000313" key="3">
    <source>
        <dbReference type="Proteomes" id="UP000290288"/>
    </source>
</evidence>
<evidence type="ECO:0000256" key="1">
    <source>
        <dbReference type="SAM" id="SignalP"/>
    </source>
</evidence>
<comment type="caution">
    <text evidence="2">The sequence shown here is derived from an EMBL/GenBank/DDBJ whole genome shotgun (WGS) entry which is preliminary data.</text>
</comment>
<dbReference type="Proteomes" id="UP000290288">
    <property type="component" value="Unassembled WGS sequence"/>
</dbReference>
<evidence type="ECO:0008006" key="4">
    <source>
        <dbReference type="Google" id="ProtNLM"/>
    </source>
</evidence>
<dbReference type="EMBL" id="SDEE01000564">
    <property type="protein sequence ID" value="RXW15339.1"/>
    <property type="molecule type" value="Genomic_DNA"/>
</dbReference>
<proteinExistence type="predicted"/>
<gene>
    <name evidence="2" type="ORF">EST38_g10512</name>
</gene>
<keyword evidence="1" id="KW-0732">Signal</keyword>
<feature type="signal peptide" evidence="1">
    <location>
        <begin position="1"/>
        <end position="23"/>
    </location>
</feature>
<evidence type="ECO:0000313" key="2">
    <source>
        <dbReference type="EMBL" id="RXW15339.1"/>
    </source>
</evidence>
<organism evidence="2 3">
    <name type="scientific">Candolleomyces aberdarensis</name>
    <dbReference type="NCBI Taxonomy" id="2316362"/>
    <lineage>
        <taxon>Eukaryota</taxon>
        <taxon>Fungi</taxon>
        <taxon>Dikarya</taxon>
        <taxon>Basidiomycota</taxon>
        <taxon>Agaricomycotina</taxon>
        <taxon>Agaricomycetes</taxon>
        <taxon>Agaricomycetidae</taxon>
        <taxon>Agaricales</taxon>
        <taxon>Agaricineae</taxon>
        <taxon>Psathyrellaceae</taxon>
        <taxon>Candolleomyces</taxon>
    </lineage>
</organism>
<keyword evidence="3" id="KW-1185">Reference proteome</keyword>
<accession>A0A4Q2D7W5</accession>
<name>A0A4Q2D7W5_9AGAR</name>
<sequence>MKLTNFIPLAMLHTVLLINNVAAARKSHSDESVGRELALDDPFEARSEAVADILNDITTRELLEELEDRLSRRTRPGNLIKCARCGGLYAPRDYQNHVQSCTGPSNTRASGGRKGSN</sequence>
<reference evidence="2 3" key="1">
    <citation type="submission" date="2019-01" db="EMBL/GenBank/DDBJ databases">
        <title>Draft genome sequence of Psathyrella aberdarensis IHI B618.</title>
        <authorList>
            <person name="Buettner E."/>
            <person name="Kellner H."/>
        </authorList>
    </citation>
    <scope>NUCLEOTIDE SEQUENCE [LARGE SCALE GENOMIC DNA]</scope>
    <source>
        <strain evidence="2 3">IHI B618</strain>
    </source>
</reference>
<feature type="chain" id="PRO_5020417793" description="SAGA-associated factor 11" evidence="1">
    <location>
        <begin position="24"/>
        <end position="117"/>
    </location>
</feature>
<protein>
    <recommendedName>
        <fullName evidence="4">SAGA-associated factor 11</fullName>
    </recommendedName>
</protein>